<name>A0A2S1R151_9FLAO</name>
<keyword evidence="2" id="KW-1185">Reference proteome</keyword>
<dbReference type="Proteomes" id="UP000244929">
    <property type="component" value="Chromosome"/>
</dbReference>
<dbReference type="EMBL" id="CP029186">
    <property type="protein sequence ID" value="AWH86342.1"/>
    <property type="molecule type" value="Genomic_DNA"/>
</dbReference>
<dbReference type="AlphaFoldDB" id="A0A2S1R151"/>
<gene>
    <name evidence="1" type="ORF">HYN59_15045</name>
</gene>
<evidence type="ECO:0000313" key="1">
    <source>
        <dbReference type="EMBL" id="AWH86342.1"/>
    </source>
</evidence>
<accession>A0A2S1R151</accession>
<organism evidence="1 2">
    <name type="scientific">Flavobacterium album</name>
    <dbReference type="NCBI Taxonomy" id="2175091"/>
    <lineage>
        <taxon>Bacteria</taxon>
        <taxon>Pseudomonadati</taxon>
        <taxon>Bacteroidota</taxon>
        <taxon>Flavobacteriia</taxon>
        <taxon>Flavobacteriales</taxon>
        <taxon>Flavobacteriaceae</taxon>
        <taxon>Flavobacterium</taxon>
    </lineage>
</organism>
<sequence>MQNEHRPRALRFFDVLIKLLEHRGHKVVTRGHETLVIIGEIETQISLREASNRVYRTERNWTTSDLVPNGKLIFKAGKYSWDKEWRDNKTLLEVMLAKIVARLELDAKKEAEWRERSRLAEIQRAEEERIRREIEAIRKAGQEKFDLLLKQAERFDKAQKIRALVAAARANALDDGQISQKRKEWIEWASRKAD</sequence>
<protein>
    <submittedName>
        <fullName evidence="1">Uncharacterized protein</fullName>
    </submittedName>
</protein>
<evidence type="ECO:0000313" key="2">
    <source>
        <dbReference type="Proteomes" id="UP000244929"/>
    </source>
</evidence>
<reference evidence="1 2" key="1">
    <citation type="submission" date="2018-04" db="EMBL/GenBank/DDBJ databases">
        <title>Genome sequencing of Flavobacterium sp. HYN0059.</title>
        <authorList>
            <person name="Yi H."/>
            <person name="Baek C."/>
        </authorList>
    </citation>
    <scope>NUCLEOTIDE SEQUENCE [LARGE SCALE GENOMIC DNA]</scope>
    <source>
        <strain evidence="1 2">HYN0059</strain>
    </source>
</reference>
<proteinExistence type="predicted"/>
<dbReference type="KEGG" id="falb:HYN59_15045"/>